<gene>
    <name evidence="2" type="ORF">URODEC1_LOCUS44035</name>
</gene>
<evidence type="ECO:0000313" key="3">
    <source>
        <dbReference type="Proteomes" id="UP001497457"/>
    </source>
</evidence>
<dbReference type="AlphaFoldDB" id="A0ABC8ZED5"/>
<evidence type="ECO:0000313" key="2">
    <source>
        <dbReference type="EMBL" id="CAL4959819.1"/>
    </source>
</evidence>
<reference evidence="3" key="1">
    <citation type="submission" date="2024-06" db="EMBL/GenBank/DDBJ databases">
        <authorList>
            <person name="Ryan C."/>
        </authorList>
    </citation>
    <scope>NUCLEOTIDE SEQUENCE [LARGE SCALE GENOMIC DNA]</scope>
</reference>
<feature type="region of interest" description="Disordered" evidence="1">
    <location>
        <begin position="180"/>
        <end position="226"/>
    </location>
</feature>
<organism evidence="2 3">
    <name type="scientific">Urochloa decumbens</name>
    <dbReference type="NCBI Taxonomy" id="240449"/>
    <lineage>
        <taxon>Eukaryota</taxon>
        <taxon>Viridiplantae</taxon>
        <taxon>Streptophyta</taxon>
        <taxon>Embryophyta</taxon>
        <taxon>Tracheophyta</taxon>
        <taxon>Spermatophyta</taxon>
        <taxon>Magnoliopsida</taxon>
        <taxon>Liliopsida</taxon>
        <taxon>Poales</taxon>
        <taxon>Poaceae</taxon>
        <taxon>PACMAD clade</taxon>
        <taxon>Panicoideae</taxon>
        <taxon>Panicodae</taxon>
        <taxon>Paniceae</taxon>
        <taxon>Melinidinae</taxon>
        <taxon>Urochloa</taxon>
    </lineage>
</organism>
<sequence length="331" mass="33914">MPRGEKGGGGEGEMTRGKGAPASPTANPRTILSKFAKGKDALTSKAGGLAVNCGVDVAVVCKGPGAAADLDCWPSKEAAGAVVRRYSALAPEQRAAHKEDLAAHLARQLAVERDKLARAREGGVAGALGSWDGSLEGVSTERLRELLAFIEGSLVAAKSRGLKPPAPLRGAADRATLLPGLVHDGEPAGGGSVSATDNRVPPRGEAVADGGGLAPPPPSKNPNAGDLAVAAADAGDEVQMLQPPGSAAAANAEWMRGLVDDLKKRPQPYNPAARAAGIKYIKVGRSVMELEAYDFIRFDLGMPPPCVAPNSLDGDGDPLRLWSWGNTMPPP</sequence>
<reference evidence="2 3" key="2">
    <citation type="submission" date="2024-10" db="EMBL/GenBank/DDBJ databases">
        <authorList>
            <person name="Ryan C."/>
        </authorList>
    </citation>
    <scope>NUCLEOTIDE SEQUENCE [LARGE SCALE GENOMIC DNA]</scope>
</reference>
<accession>A0ABC8ZED5</accession>
<name>A0ABC8ZED5_9POAL</name>
<feature type="compositionally biased region" description="Basic and acidic residues" evidence="1">
    <location>
        <begin position="1"/>
        <end position="16"/>
    </location>
</feature>
<evidence type="ECO:0000256" key="1">
    <source>
        <dbReference type="SAM" id="MobiDB-lite"/>
    </source>
</evidence>
<dbReference type="EMBL" id="OZ075129">
    <property type="protein sequence ID" value="CAL4959819.1"/>
    <property type="molecule type" value="Genomic_DNA"/>
</dbReference>
<dbReference type="InterPro" id="IPR036879">
    <property type="entry name" value="TF_MADSbox_sf"/>
</dbReference>
<dbReference type="SUPFAM" id="SSF55455">
    <property type="entry name" value="SRF-like"/>
    <property type="match status" value="1"/>
</dbReference>
<protein>
    <recommendedName>
        <fullName evidence="4">MADS-box domain-containing protein</fullName>
    </recommendedName>
</protein>
<keyword evidence="3" id="KW-1185">Reference proteome</keyword>
<dbReference type="Proteomes" id="UP001497457">
    <property type="component" value="Chromosome 19rd"/>
</dbReference>
<proteinExistence type="predicted"/>
<evidence type="ECO:0008006" key="4">
    <source>
        <dbReference type="Google" id="ProtNLM"/>
    </source>
</evidence>
<feature type="region of interest" description="Disordered" evidence="1">
    <location>
        <begin position="1"/>
        <end position="28"/>
    </location>
</feature>